<name>A0A5D2XC91_GOSMU</name>
<gene>
    <name evidence="8" type="ORF">E1A91_A11G293400v1</name>
</gene>
<keyword evidence="6" id="KW-1015">Disulfide bond</keyword>
<dbReference type="InterPro" id="IPR008801">
    <property type="entry name" value="RALF"/>
</dbReference>
<evidence type="ECO:0000256" key="5">
    <source>
        <dbReference type="ARBA" id="ARBA00022729"/>
    </source>
</evidence>
<evidence type="ECO:0000256" key="1">
    <source>
        <dbReference type="ARBA" id="ARBA00004613"/>
    </source>
</evidence>
<evidence type="ECO:0000256" key="3">
    <source>
        <dbReference type="ARBA" id="ARBA00022525"/>
    </source>
</evidence>
<dbReference type="GO" id="GO:0005179">
    <property type="term" value="F:hormone activity"/>
    <property type="evidence" value="ECO:0007669"/>
    <property type="project" value="UniProtKB-KW"/>
</dbReference>
<dbReference type="PANTHER" id="PTHR33136">
    <property type="entry name" value="RAPID ALKALINIZATION FACTOR-LIKE"/>
    <property type="match status" value="1"/>
</dbReference>
<accession>A0A5D2XC91</accession>
<sequence length="213" mass="24162">FKSPTLDPDGLDTEEAYSLRQLARKVRGHTSQDGVVNCVRRKDCELYKEFKIKATKLKQQRRKKKEKKNSRKRKENQKPKQRKPRNKDFEIAMAVLNYKLVVICTTLMAAAAAAVMTVDASGDHHLQHPILGWIPTRSPCKGSIAECLAGEEFELDSEISRRILATTRYISYGALQRNTVPCSRRGASYYNCKPGAQANPYNRGCSRITRCRG</sequence>
<keyword evidence="3" id="KW-0964">Secreted</keyword>
<evidence type="ECO:0000313" key="8">
    <source>
        <dbReference type="EMBL" id="TYJ11677.1"/>
    </source>
</evidence>
<dbReference type="EMBL" id="CM017646">
    <property type="protein sequence ID" value="TYJ11677.1"/>
    <property type="molecule type" value="Genomic_DNA"/>
</dbReference>
<feature type="non-terminal residue" evidence="8">
    <location>
        <position position="1"/>
    </location>
</feature>
<reference evidence="8 9" key="1">
    <citation type="submission" date="2019-07" db="EMBL/GenBank/DDBJ databases">
        <title>WGS assembly of Gossypium mustelinum.</title>
        <authorList>
            <person name="Chen Z.J."/>
            <person name="Sreedasyam A."/>
            <person name="Ando A."/>
            <person name="Song Q."/>
            <person name="De L."/>
            <person name="Hulse-Kemp A."/>
            <person name="Ding M."/>
            <person name="Ye W."/>
            <person name="Kirkbride R."/>
            <person name="Jenkins J."/>
            <person name="Plott C."/>
            <person name="Lovell J."/>
            <person name="Lin Y.-M."/>
            <person name="Vaughn R."/>
            <person name="Liu B."/>
            <person name="Li W."/>
            <person name="Simpson S."/>
            <person name="Scheffler B."/>
            <person name="Saski C."/>
            <person name="Grover C."/>
            <person name="Hu G."/>
            <person name="Conover J."/>
            <person name="Carlson J."/>
            <person name="Shu S."/>
            <person name="Boston L."/>
            <person name="Williams M."/>
            <person name="Peterson D."/>
            <person name="Mcgee K."/>
            <person name="Jones D."/>
            <person name="Wendel J."/>
            <person name="Stelly D."/>
            <person name="Grimwood J."/>
            <person name="Schmutz J."/>
        </authorList>
    </citation>
    <scope>NUCLEOTIDE SEQUENCE [LARGE SCALE GENOMIC DNA]</scope>
    <source>
        <strain evidence="8">1408120.09</strain>
    </source>
</reference>
<protein>
    <recommendedName>
        <fullName evidence="10">Rapid alkalinization factor 1</fullName>
    </recommendedName>
</protein>
<keyword evidence="4" id="KW-0372">Hormone</keyword>
<dbReference type="Proteomes" id="UP000323597">
    <property type="component" value="Chromosome A11"/>
</dbReference>
<evidence type="ECO:0000256" key="7">
    <source>
        <dbReference type="SAM" id="MobiDB-lite"/>
    </source>
</evidence>
<dbReference type="GO" id="GO:0040008">
    <property type="term" value="P:regulation of growth"/>
    <property type="evidence" value="ECO:0007669"/>
    <property type="project" value="UniProtKB-ARBA"/>
</dbReference>
<dbReference type="GO" id="GO:0005576">
    <property type="term" value="C:extracellular region"/>
    <property type="evidence" value="ECO:0007669"/>
    <property type="project" value="UniProtKB-SubCell"/>
</dbReference>
<dbReference type="PANTHER" id="PTHR33136:SF95">
    <property type="entry name" value="PROTEIN RALF-LIKE 33-RELATED"/>
    <property type="match status" value="1"/>
</dbReference>
<organism evidence="8 9">
    <name type="scientific">Gossypium mustelinum</name>
    <name type="common">Cotton</name>
    <name type="synonym">Gossypium caicoense</name>
    <dbReference type="NCBI Taxonomy" id="34275"/>
    <lineage>
        <taxon>Eukaryota</taxon>
        <taxon>Viridiplantae</taxon>
        <taxon>Streptophyta</taxon>
        <taxon>Embryophyta</taxon>
        <taxon>Tracheophyta</taxon>
        <taxon>Spermatophyta</taxon>
        <taxon>Magnoliopsida</taxon>
        <taxon>eudicotyledons</taxon>
        <taxon>Gunneridae</taxon>
        <taxon>Pentapetalae</taxon>
        <taxon>rosids</taxon>
        <taxon>malvids</taxon>
        <taxon>Malvales</taxon>
        <taxon>Malvaceae</taxon>
        <taxon>Malvoideae</taxon>
        <taxon>Gossypium</taxon>
    </lineage>
</organism>
<feature type="compositionally biased region" description="Basic residues" evidence="7">
    <location>
        <begin position="57"/>
        <end position="85"/>
    </location>
</feature>
<dbReference type="GO" id="GO:0009506">
    <property type="term" value="C:plasmodesma"/>
    <property type="evidence" value="ECO:0007669"/>
    <property type="project" value="TreeGrafter"/>
</dbReference>
<feature type="region of interest" description="Disordered" evidence="7">
    <location>
        <begin position="57"/>
        <end position="86"/>
    </location>
</feature>
<keyword evidence="9" id="KW-1185">Reference proteome</keyword>
<evidence type="ECO:0000256" key="4">
    <source>
        <dbReference type="ARBA" id="ARBA00022702"/>
    </source>
</evidence>
<evidence type="ECO:0000256" key="2">
    <source>
        <dbReference type="ARBA" id="ARBA00009178"/>
    </source>
</evidence>
<dbReference type="GO" id="GO:0019722">
    <property type="term" value="P:calcium-mediated signaling"/>
    <property type="evidence" value="ECO:0007669"/>
    <property type="project" value="TreeGrafter"/>
</dbReference>
<proteinExistence type="inferred from homology"/>
<comment type="subcellular location">
    <subcellularLocation>
        <location evidence="1">Secreted</location>
    </subcellularLocation>
</comment>
<dbReference type="Pfam" id="PF05498">
    <property type="entry name" value="RALF"/>
    <property type="match status" value="1"/>
</dbReference>
<evidence type="ECO:0008006" key="10">
    <source>
        <dbReference type="Google" id="ProtNLM"/>
    </source>
</evidence>
<keyword evidence="5" id="KW-0732">Signal</keyword>
<evidence type="ECO:0000256" key="6">
    <source>
        <dbReference type="ARBA" id="ARBA00023157"/>
    </source>
</evidence>
<dbReference type="AlphaFoldDB" id="A0A5D2XC91"/>
<comment type="similarity">
    <text evidence="2">Belongs to the plant rapid alkalinization factor (RALF) family.</text>
</comment>
<evidence type="ECO:0000313" key="9">
    <source>
        <dbReference type="Proteomes" id="UP000323597"/>
    </source>
</evidence>